<dbReference type="EMBL" id="CP090894">
    <property type="protein sequence ID" value="ULT95174.1"/>
    <property type="molecule type" value="Genomic_DNA"/>
</dbReference>
<reference evidence="3 5" key="1">
    <citation type="submission" date="2022-04" db="EMBL/GenBank/DDBJ databases">
        <title>Chromosome-level reference genomes for two strains of Caenorhabditis briggsae: an improved platform for comparative genomics.</title>
        <authorList>
            <person name="Stevens L."/>
            <person name="Andersen E."/>
        </authorList>
    </citation>
    <scope>NUCLEOTIDE SEQUENCE [LARGE SCALE GENOMIC DNA]</scope>
    <source>
        <strain evidence="3">VX34</strain>
        <tissue evidence="3">Whole-organism</tissue>
    </source>
</reference>
<dbReference type="Proteomes" id="UP000829354">
    <property type="component" value="Chromosome IV"/>
</dbReference>
<reference evidence="2 4" key="2">
    <citation type="submission" date="2022-05" db="EMBL/GenBank/DDBJ databases">
        <title>Chromosome-level reference genomes for two strains of Caenorhabditis briggsae: an improved platform for comparative genomics.</title>
        <authorList>
            <person name="Stevens L."/>
            <person name="Andersen E.C."/>
        </authorList>
    </citation>
    <scope>NUCLEOTIDE SEQUENCE [LARGE SCALE GENOMIC DNA]</scope>
    <source>
        <strain evidence="2">QX1410_ONT</strain>
        <tissue evidence="2">Whole-organism</tissue>
    </source>
</reference>
<evidence type="ECO:0000313" key="4">
    <source>
        <dbReference type="Proteomes" id="UP000827892"/>
    </source>
</evidence>
<sequence>MQYASIFFVILSAGVMMVQSQKGGGMAELKSITGDAPYDGVGNAPAPIPQPMGFWGRPRYSPPGAGFDVPYGGPMMGGGGPFPYSPYNRFTSMSSSPYGVRGTTTSSDFSFLGLLRDLIFKK</sequence>
<accession>A0AAE9D6R3</accession>
<gene>
    <name evidence="2" type="ORF">L3Y34_004125</name>
    <name evidence="3" type="ORF">L5515_011248</name>
</gene>
<keyword evidence="1" id="KW-0732">Signal</keyword>
<evidence type="ECO:0000313" key="5">
    <source>
        <dbReference type="Proteomes" id="UP000829354"/>
    </source>
</evidence>
<organism evidence="2 4">
    <name type="scientific">Caenorhabditis briggsae</name>
    <dbReference type="NCBI Taxonomy" id="6238"/>
    <lineage>
        <taxon>Eukaryota</taxon>
        <taxon>Metazoa</taxon>
        <taxon>Ecdysozoa</taxon>
        <taxon>Nematoda</taxon>
        <taxon>Chromadorea</taxon>
        <taxon>Rhabditida</taxon>
        <taxon>Rhabditina</taxon>
        <taxon>Rhabditomorpha</taxon>
        <taxon>Rhabditoidea</taxon>
        <taxon>Rhabditidae</taxon>
        <taxon>Peloderinae</taxon>
        <taxon>Caenorhabditis</taxon>
    </lineage>
</organism>
<feature type="chain" id="PRO_5044706805" evidence="1">
    <location>
        <begin position="21"/>
        <end position="122"/>
    </location>
</feature>
<feature type="signal peptide" evidence="1">
    <location>
        <begin position="1"/>
        <end position="20"/>
    </location>
</feature>
<proteinExistence type="predicted"/>
<dbReference type="Proteomes" id="UP000827892">
    <property type="component" value="Chromosome IV"/>
</dbReference>
<evidence type="ECO:0000256" key="1">
    <source>
        <dbReference type="SAM" id="SignalP"/>
    </source>
</evidence>
<keyword evidence="5" id="KW-1185">Reference proteome</keyword>
<protein>
    <submittedName>
        <fullName evidence="2">Uncharacterized protein</fullName>
    </submittedName>
</protein>
<evidence type="ECO:0000313" key="3">
    <source>
        <dbReference type="EMBL" id="UMM28372.1"/>
    </source>
</evidence>
<dbReference type="EMBL" id="CP092623">
    <property type="protein sequence ID" value="UMM28372.1"/>
    <property type="molecule type" value="Genomic_DNA"/>
</dbReference>
<dbReference type="AlphaFoldDB" id="A0AAE9D6R3"/>
<evidence type="ECO:0000313" key="2">
    <source>
        <dbReference type="EMBL" id="ULT95174.1"/>
    </source>
</evidence>
<name>A0AAE9D6R3_CAEBR</name>